<accession>A0A836B4J1</accession>
<evidence type="ECO:0000313" key="1">
    <source>
        <dbReference type="EMBL" id="KAG2447203.1"/>
    </source>
</evidence>
<name>A0A836B4J1_9CHLO</name>
<protein>
    <submittedName>
        <fullName evidence="1">Uncharacterized protein</fullName>
    </submittedName>
</protein>
<keyword evidence="2" id="KW-1185">Reference proteome</keyword>
<dbReference type="AlphaFoldDB" id="A0A836B4J1"/>
<comment type="caution">
    <text evidence="1">The sequence shown here is derived from an EMBL/GenBank/DDBJ whole genome shotgun (WGS) entry which is preliminary data.</text>
</comment>
<organism evidence="1 2">
    <name type="scientific">Chlamydomonas schloesseri</name>
    <dbReference type="NCBI Taxonomy" id="2026947"/>
    <lineage>
        <taxon>Eukaryota</taxon>
        <taxon>Viridiplantae</taxon>
        <taxon>Chlorophyta</taxon>
        <taxon>core chlorophytes</taxon>
        <taxon>Chlorophyceae</taxon>
        <taxon>CS clade</taxon>
        <taxon>Chlamydomonadales</taxon>
        <taxon>Chlamydomonadaceae</taxon>
        <taxon>Chlamydomonas</taxon>
    </lineage>
</organism>
<dbReference type="OrthoDB" id="529913at2759"/>
<evidence type="ECO:0000313" key="2">
    <source>
        <dbReference type="Proteomes" id="UP000613740"/>
    </source>
</evidence>
<gene>
    <name evidence="1" type="ORF">HYH02_007944</name>
</gene>
<dbReference type="EMBL" id="JAEHOD010000023">
    <property type="protein sequence ID" value="KAG2447203.1"/>
    <property type="molecule type" value="Genomic_DNA"/>
</dbReference>
<reference evidence="1" key="1">
    <citation type="journal article" date="2020" name="bioRxiv">
        <title>Comparative genomics of Chlamydomonas.</title>
        <authorList>
            <person name="Craig R.J."/>
            <person name="Hasan A.R."/>
            <person name="Ness R.W."/>
            <person name="Keightley P.D."/>
        </authorList>
    </citation>
    <scope>NUCLEOTIDE SEQUENCE</scope>
    <source>
        <strain evidence="1">CCAP 11/173</strain>
    </source>
</reference>
<proteinExistence type="predicted"/>
<sequence length="479" mass="51842">MLRGLALALLKFCVGGLYQFALLLKLYVGVLEREALRGAAGGQGAAEEAQRRVDSGLAWIDFCESLKGLADYVVSQPHGPAAVEAVAPAGAASIDALDRREGLRYMSRILRGGVEAFMESWDPAYPVLRTLPYNVKLGADNPDNLYMYGTVSGAFQYRIYGTRGSVTYLSFGCYSGSRPGQGSTRPDHLDSSRLVTAEDGSFEIFLTPQPRGENWLRLPADASRIVVRQTFLDRAKEEPADIHIERLPLTTAEAAQAAAAASSASGAASIPVVDLATGREDKPALTAAQVVSGLAGAGVFISGSVMQFQAWSRQFAARPNTLFCLEHDVYMSAWADPAIHFLHGYWRVGLQEALVIQATPPECPYWNFQLDNWWMESLDYVNHPATTVNKATARYMPDKSICLVVAHADPRRPDAAADSLPALLKPALLAGVTWIDTAHHSHGTMGLRWVLAQQHPLPRCTVVKLGRPLADAIAAGVTL</sequence>
<dbReference type="Proteomes" id="UP000613740">
    <property type="component" value="Unassembled WGS sequence"/>
</dbReference>